<gene>
    <name evidence="2" type="ORF">C0039_06250</name>
</gene>
<dbReference type="Proteomes" id="UP000235005">
    <property type="component" value="Unassembled WGS sequence"/>
</dbReference>
<comment type="caution">
    <text evidence="2">The sequence shown here is derived from an EMBL/GenBank/DDBJ whole genome shotgun (WGS) entry which is preliminary data.</text>
</comment>
<sequence>MIEYLGLLGGVALLVWLALRGVNIVLAAILSSLLVIATNGLPLAQGITEYFSFGPLGAFTFAGKFFLLFTAGAVFGRVMGDSHAAASIALALVKRLGAHRALWITTLSCGLLTYGGVVAFVVIFAMYPLGLRLLKEADIPKRLFCAALALGAGTFTLTALPGTPSVQNVIAAVALETDLFAGGWLGLMGAAIMFGGGMWYLERQRLLAALNGEHFVPGPLDRIANATEDDAQHPPATVAIMPLALVLLTIMLPRLFTGLLDEATLSSAAWPFELLRFASRQPIVWPCIALALGTLLAIFLFPLVRRDALVIAGNGAQDAMLPLVNTSAVIGFGGVVTHTVGFESFTRVMLDFGLPPLLSMFTSVSLVSAITGSSSGGLQIFMETMAPAYLEMGISPGALHRISIMASGGFDSLPHCGAIVAMLTITGLTHKEAYRDVGMITVVIPVFATLCVMGVVALL</sequence>
<dbReference type="OrthoDB" id="86125at2"/>
<keyword evidence="1" id="KW-0472">Membrane</keyword>
<feature type="transmembrane region" description="Helical" evidence="1">
    <location>
        <begin position="181"/>
        <end position="201"/>
    </location>
</feature>
<keyword evidence="1" id="KW-1133">Transmembrane helix</keyword>
<feature type="transmembrane region" description="Helical" evidence="1">
    <location>
        <begin position="357"/>
        <end position="382"/>
    </location>
</feature>
<dbReference type="InterPro" id="IPR003474">
    <property type="entry name" value="Glcn_transporter"/>
</dbReference>
<dbReference type="EMBL" id="PKUS01000005">
    <property type="protein sequence ID" value="PLW69609.1"/>
    <property type="molecule type" value="Genomic_DNA"/>
</dbReference>
<organism evidence="2 3">
    <name type="scientific">Pseudohalioglobus lutimaris</name>
    <dbReference type="NCBI Taxonomy" id="1737061"/>
    <lineage>
        <taxon>Bacteria</taxon>
        <taxon>Pseudomonadati</taxon>
        <taxon>Pseudomonadota</taxon>
        <taxon>Gammaproteobacteria</taxon>
        <taxon>Cellvibrionales</taxon>
        <taxon>Halieaceae</taxon>
        <taxon>Pseudohalioglobus</taxon>
    </lineage>
</organism>
<dbReference type="PANTHER" id="PTHR30354:SF7">
    <property type="entry name" value="BLL7963 PROTEIN"/>
    <property type="match status" value="1"/>
</dbReference>
<feature type="transmembrane region" description="Helical" evidence="1">
    <location>
        <begin position="283"/>
        <end position="304"/>
    </location>
</feature>
<dbReference type="AlphaFoldDB" id="A0A2N5X547"/>
<feature type="transmembrane region" description="Helical" evidence="1">
    <location>
        <begin position="437"/>
        <end position="458"/>
    </location>
</feature>
<evidence type="ECO:0000256" key="1">
    <source>
        <dbReference type="SAM" id="Phobius"/>
    </source>
</evidence>
<keyword evidence="3" id="KW-1185">Reference proteome</keyword>
<feature type="transmembrane region" description="Helical" evidence="1">
    <location>
        <begin position="111"/>
        <end position="131"/>
    </location>
</feature>
<dbReference type="GO" id="GO:0015128">
    <property type="term" value="F:gluconate transmembrane transporter activity"/>
    <property type="evidence" value="ECO:0007669"/>
    <property type="project" value="InterPro"/>
</dbReference>
<feature type="transmembrane region" description="Helical" evidence="1">
    <location>
        <begin position="143"/>
        <end position="161"/>
    </location>
</feature>
<evidence type="ECO:0000313" key="2">
    <source>
        <dbReference type="EMBL" id="PLW69609.1"/>
    </source>
</evidence>
<feature type="transmembrane region" description="Helical" evidence="1">
    <location>
        <begin position="51"/>
        <end position="75"/>
    </location>
</feature>
<dbReference type="RefSeq" id="WP_076001813.1">
    <property type="nucleotide sequence ID" value="NZ_PKUS01000005.1"/>
</dbReference>
<protein>
    <submittedName>
        <fullName evidence="2">GntP family permease</fullName>
    </submittedName>
</protein>
<accession>A0A2N5X547</accession>
<dbReference type="Pfam" id="PF02447">
    <property type="entry name" value="GntP_permease"/>
    <property type="match status" value="1"/>
</dbReference>
<keyword evidence="1" id="KW-0812">Transmembrane</keyword>
<feature type="transmembrane region" description="Helical" evidence="1">
    <location>
        <begin position="402"/>
        <end position="425"/>
    </location>
</feature>
<proteinExistence type="predicted"/>
<feature type="transmembrane region" description="Helical" evidence="1">
    <location>
        <begin position="236"/>
        <end position="256"/>
    </location>
</feature>
<dbReference type="GO" id="GO:0005886">
    <property type="term" value="C:plasma membrane"/>
    <property type="evidence" value="ECO:0007669"/>
    <property type="project" value="TreeGrafter"/>
</dbReference>
<dbReference type="PANTHER" id="PTHR30354">
    <property type="entry name" value="GNT FAMILY GLUCONATE TRANSPORTER"/>
    <property type="match status" value="1"/>
</dbReference>
<name>A0A2N5X547_9GAMM</name>
<reference evidence="2 3" key="1">
    <citation type="submission" date="2018-01" db="EMBL/GenBank/DDBJ databases">
        <title>The draft genome sequence of Halioglobus lutimaris HF004.</title>
        <authorList>
            <person name="Du Z.-J."/>
            <person name="Shi M.-J."/>
        </authorList>
    </citation>
    <scope>NUCLEOTIDE SEQUENCE [LARGE SCALE GENOMIC DNA]</scope>
    <source>
        <strain evidence="2 3">HF004</strain>
    </source>
</reference>
<evidence type="ECO:0000313" key="3">
    <source>
        <dbReference type="Proteomes" id="UP000235005"/>
    </source>
</evidence>